<keyword evidence="1" id="KW-0479">Metal-binding</keyword>
<gene>
    <name evidence="3" type="ORF">U5817_18960</name>
</gene>
<evidence type="ECO:0000256" key="1">
    <source>
        <dbReference type="ARBA" id="ARBA00022723"/>
    </source>
</evidence>
<dbReference type="EMBL" id="CP141259">
    <property type="protein sequence ID" value="WRL45265.1"/>
    <property type="molecule type" value="Genomic_DNA"/>
</dbReference>
<protein>
    <submittedName>
        <fullName evidence="3">VOC family protein</fullName>
    </submittedName>
</protein>
<dbReference type="InterPro" id="IPR004360">
    <property type="entry name" value="Glyas_Fos-R_dOase_dom"/>
</dbReference>
<dbReference type="RefSeq" id="WP_407278444.1">
    <property type="nucleotide sequence ID" value="NZ_CP141259.1"/>
</dbReference>
<name>A0ABZ1AHC6_AROEV</name>
<dbReference type="InterPro" id="IPR051332">
    <property type="entry name" value="Fosfomycin_Res_Enzymes"/>
</dbReference>
<dbReference type="PROSITE" id="PS51819">
    <property type="entry name" value="VOC"/>
    <property type="match status" value="1"/>
</dbReference>
<sequence length="148" mass="17168">MTEVTGIDHIYLAVSDLGASERFYDRVLIEALGFRKNRFTLAGDPHVQYYNRHFGFVLRPARVAAKHEPYAPVLHHFCLRVDSEADVRAVAEKLRALGVDASEARLYPDYAPDYVATFFEDPDGVRLEVTNYRQERRERHDRWESPQS</sequence>
<dbReference type="InterPro" id="IPR037523">
    <property type="entry name" value="VOC_core"/>
</dbReference>
<dbReference type="InterPro" id="IPR029068">
    <property type="entry name" value="Glyas_Bleomycin-R_OHBP_Dase"/>
</dbReference>
<organism evidence="3 4">
    <name type="scientific">Aromatoleum evansii</name>
    <name type="common">Azoarcus evansii</name>
    <dbReference type="NCBI Taxonomy" id="59406"/>
    <lineage>
        <taxon>Bacteria</taxon>
        <taxon>Pseudomonadati</taxon>
        <taxon>Pseudomonadota</taxon>
        <taxon>Betaproteobacteria</taxon>
        <taxon>Rhodocyclales</taxon>
        <taxon>Rhodocyclaceae</taxon>
        <taxon>Aromatoleum</taxon>
    </lineage>
</organism>
<keyword evidence="4" id="KW-1185">Reference proteome</keyword>
<dbReference type="SUPFAM" id="SSF54593">
    <property type="entry name" value="Glyoxalase/Bleomycin resistance protein/Dihydroxybiphenyl dioxygenase"/>
    <property type="match status" value="1"/>
</dbReference>
<proteinExistence type="predicted"/>
<dbReference type="Pfam" id="PF00903">
    <property type="entry name" value="Glyoxalase"/>
    <property type="match status" value="1"/>
</dbReference>
<reference evidence="3 4" key="1">
    <citation type="submission" date="2023-12" db="EMBL/GenBank/DDBJ databases">
        <title>A. evansii MAY27, complete genome.</title>
        <authorList>
            <person name="Wang Y."/>
        </authorList>
    </citation>
    <scope>NUCLEOTIDE SEQUENCE [LARGE SCALE GENOMIC DNA]</scope>
    <source>
        <strain evidence="3 4">MAY27</strain>
    </source>
</reference>
<dbReference type="Proteomes" id="UP001626593">
    <property type="component" value="Chromosome"/>
</dbReference>
<dbReference type="PANTHER" id="PTHR36113">
    <property type="entry name" value="LYASE, PUTATIVE-RELATED-RELATED"/>
    <property type="match status" value="1"/>
</dbReference>
<dbReference type="PANTHER" id="PTHR36113:SF6">
    <property type="entry name" value="FOSFOMYCIN RESISTANCE PROTEIN FOSX"/>
    <property type="match status" value="1"/>
</dbReference>
<feature type="domain" description="VOC" evidence="2">
    <location>
        <begin position="6"/>
        <end position="132"/>
    </location>
</feature>
<evidence type="ECO:0000259" key="2">
    <source>
        <dbReference type="PROSITE" id="PS51819"/>
    </source>
</evidence>
<evidence type="ECO:0000313" key="3">
    <source>
        <dbReference type="EMBL" id="WRL45265.1"/>
    </source>
</evidence>
<accession>A0ABZ1AHC6</accession>
<dbReference type="Gene3D" id="3.10.180.10">
    <property type="entry name" value="2,3-Dihydroxybiphenyl 1,2-Dioxygenase, domain 1"/>
    <property type="match status" value="1"/>
</dbReference>
<evidence type="ECO:0000313" key="4">
    <source>
        <dbReference type="Proteomes" id="UP001626593"/>
    </source>
</evidence>